<proteinExistence type="predicted"/>
<organism evidence="1 2">
    <name type="scientific">Glycomyces terrestris</name>
    <dbReference type="NCBI Taxonomy" id="2493553"/>
    <lineage>
        <taxon>Bacteria</taxon>
        <taxon>Bacillati</taxon>
        <taxon>Actinomycetota</taxon>
        <taxon>Actinomycetes</taxon>
        <taxon>Glycomycetales</taxon>
        <taxon>Glycomycetaceae</taxon>
        <taxon>Glycomyces</taxon>
    </lineage>
</organism>
<keyword evidence="2" id="KW-1185">Reference proteome</keyword>
<dbReference type="OrthoDB" id="5119771at2"/>
<dbReference type="InterPro" id="IPR036249">
    <property type="entry name" value="Thioredoxin-like_sf"/>
</dbReference>
<dbReference type="RefSeq" id="WP_125247921.1">
    <property type="nucleotide sequence ID" value="NZ_RSEB01000003.1"/>
</dbReference>
<evidence type="ECO:0000313" key="2">
    <source>
        <dbReference type="Proteomes" id="UP000277256"/>
    </source>
</evidence>
<dbReference type="EMBL" id="RSEB01000003">
    <property type="protein sequence ID" value="RRR99407.1"/>
    <property type="molecule type" value="Genomic_DNA"/>
</dbReference>
<dbReference type="Proteomes" id="UP000277256">
    <property type="component" value="Unassembled WGS sequence"/>
</dbReference>
<evidence type="ECO:0000313" key="1">
    <source>
        <dbReference type="EMBL" id="RRR99407.1"/>
    </source>
</evidence>
<accession>A0A426UXV7</accession>
<reference evidence="1 2" key="1">
    <citation type="submission" date="2018-12" db="EMBL/GenBank/DDBJ databases">
        <title>Glycomyces sp. YIM 121974 draft genome.</title>
        <authorList>
            <person name="Li Q."/>
        </authorList>
    </citation>
    <scope>NUCLEOTIDE SEQUENCE [LARGE SCALE GENOMIC DNA]</scope>
    <source>
        <strain evidence="1 2">YIM 121974</strain>
    </source>
</reference>
<gene>
    <name evidence="1" type="ORF">EIW28_11885</name>
</gene>
<dbReference type="AlphaFoldDB" id="A0A426UXV7"/>
<sequence>MTAMTLLTEPRSDRCDRAREALLRLSAEFDVVVTEIDLTGREGRGLAVQHAVSAAPGLLVDGVLYSCGELDAARLRSTLASVRPIGG</sequence>
<comment type="caution">
    <text evidence="1">The sequence shown here is derived from an EMBL/GenBank/DDBJ whole genome shotgun (WGS) entry which is preliminary data.</text>
</comment>
<name>A0A426UXV7_9ACTN</name>
<dbReference type="SUPFAM" id="SSF52833">
    <property type="entry name" value="Thioredoxin-like"/>
    <property type="match status" value="1"/>
</dbReference>
<protein>
    <submittedName>
        <fullName evidence="1">Thioredoxin family protein</fullName>
    </submittedName>
</protein>